<proteinExistence type="inferred from homology"/>
<dbReference type="VEuPathDB" id="TriTrypDB:LtaPh_3616600"/>
<feature type="chain" id="PRO_5024825211" description="Queuosine 5'-phosphate N-glycosylase/hydrolase" evidence="7">
    <location>
        <begin position="23"/>
        <end position="663"/>
    </location>
</feature>
<dbReference type="Proteomes" id="UP000419144">
    <property type="component" value="Unassembled WGS sequence"/>
</dbReference>
<dbReference type="Pfam" id="PF10343">
    <property type="entry name" value="Q_salvage"/>
    <property type="match status" value="1"/>
</dbReference>
<dbReference type="PANTHER" id="PTHR21314">
    <property type="entry name" value="QUEUOSINE 5'-PHOSPHATE N-GLYCOSYLASE_HYDROLASE-RELATED"/>
    <property type="match status" value="1"/>
</dbReference>
<dbReference type="AlphaFoldDB" id="A0A640KUG1"/>
<evidence type="ECO:0000256" key="1">
    <source>
        <dbReference type="ARBA" id="ARBA00022801"/>
    </source>
</evidence>
<comment type="caution">
    <text evidence="8">The sequence shown here is derived from an EMBL/GenBank/DDBJ whole genome shotgun (WGS) entry which is preliminary data.</text>
</comment>
<dbReference type="EMBL" id="BLBS01000057">
    <property type="protein sequence ID" value="GET93236.1"/>
    <property type="molecule type" value="Genomic_DNA"/>
</dbReference>
<reference evidence="8" key="1">
    <citation type="submission" date="2019-11" db="EMBL/GenBank/DDBJ databases">
        <title>Leishmania tarentolae CDS.</title>
        <authorList>
            <person name="Goto Y."/>
            <person name="Yamagishi J."/>
        </authorList>
    </citation>
    <scope>NUCLEOTIDE SEQUENCE [LARGE SCALE GENOMIC DNA]</scope>
    <source>
        <strain evidence="8">Parrot Tar II</strain>
    </source>
</reference>
<evidence type="ECO:0000256" key="5">
    <source>
        <dbReference type="ARBA" id="ARBA00048204"/>
    </source>
</evidence>
<accession>A0A640KUG1</accession>
<evidence type="ECO:0000256" key="4">
    <source>
        <dbReference type="ARBA" id="ARBA00035393"/>
    </source>
</evidence>
<evidence type="ECO:0000256" key="3">
    <source>
        <dbReference type="ARBA" id="ARBA00035306"/>
    </source>
</evidence>
<keyword evidence="1 6" id="KW-0378">Hydrolase</keyword>
<protein>
    <recommendedName>
        <fullName evidence="3 6">Queuosine 5'-phosphate N-glycosylase/hydrolase</fullName>
        <ecNumber evidence="6">3.2.2.-</ecNumber>
    </recommendedName>
    <alternativeName>
        <fullName evidence="4 6">Queuosine-nucleotide N-glycosylase/hydrolase</fullName>
    </alternativeName>
</protein>
<evidence type="ECO:0000313" key="9">
    <source>
        <dbReference type="Proteomes" id="UP000419144"/>
    </source>
</evidence>
<dbReference type="GO" id="GO:0016787">
    <property type="term" value="F:hydrolase activity"/>
    <property type="evidence" value="ECO:0007669"/>
    <property type="project" value="UniProtKB-KW"/>
</dbReference>
<dbReference type="GO" id="GO:0006400">
    <property type="term" value="P:tRNA modification"/>
    <property type="evidence" value="ECO:0007669"/>
    <property type="project" value="TreeGrafter"/>
</dbReference>
<evidence type="ECO:0000256" key="6">
    <source>
        <dbReference type="RuleBase" id="RU365002"/>
    </source>
</evidence>
<dbReference type="PANTHER" id="PTHR21314:SF0">
    <property type="entry name" value="QUEUOSINE 5'-PHOSPHATE N-GLYCOSYLASE_HYDROLASE"/>
    <property type="match status" value="1"/>
</dbReference>
<organism evidence="8 9">
    <name type="scientific">Leishmania tarentolae</name>
    <name type="common">Sauroleishmania tarentolae</name>
    <dbReference type="NCBI Taxonomy" id="5689"/>
    <lineage>
        <taxon>Eukaryota</taxon>
        <taxon>Discoba</taxon>
        <taxon>Euglenozoa</taxon>
        <taxon>Kinetoplastea</taxon>
        <taxon>Metakinetoplastina</taxon>
        <taxon>Trypanosomatida</taxon>
        <taxon>Trypanosomatidae</taxon>
        <taxon>Leishmaniinae</taxon>
        <taxon>Leishmania</taxon>
        <taxon>lizard Leishmania</taxon>
    </lineage>
</organism>
<dbReference type="OrthoDB" id="416777at2759"/>
<keyword evidence="9" id="KW-1185">Reference proteome</keyword>
<name>A0A640KUG1_LEITA</name>
<feature type="signal peptide" evidence="7">
    <location>
        <begin position="1"/>
        <end position="22"/>
    </location>
</feature>
<comment type="catalytic activity">
    <reaction evidence="5 6">
        <text>queuosine 5'-phosphate + H2O = queuine + D-ribose 5-phosphate</text>
        <dbReference type="Rhea" id="RHEA:75387"/>
        <dbReference type="ChEBI" id="CHEBI:15377"/>
        <dbReference type="ChEBI" id="CHEBI:17433"/>
        <dbReference type="ChEBI" id="CHEBI:78346"/>
        <dbReference type="ChEBI" id="CHEBI:194371"/>
    </reaction>
    <physiologicalReaction direction="left-to-right" evidence="5 6">
        <dbReference type="Rhea" id="RHEA:75388"/>
    </physiologicalReaction>
</comment>
<evidence type="ECO:0000313" key="8">
    <source>
        <dbReference type="EMBL" id="GET93236.1"/>
    </source>
</evidence>
<dbReference type="EC" id="3.2.2.-" evidence="6"/>
<dbReference type="InterPro" id="IPR019438">
    <property type="entry name" value="Q_salvage"/>
</dbReference>
<comment type="similarity">
    <text evidence="2 6">Belongs to the QNG1 protein family.</text>
</comment>
<comment type="function">
    <text evidence="6">Catalyzes the hydrolysis of queuosine 5'-phosphate, releasing the nucleobase queuine (q). Is required for salvage of queuine from exogenous queuosine (Q) that is imported and then converted to queuosine 5'-phosphate intracellularly.</text>
</comment>
<sequence>MNYTMTHRTLCEWLLSMLVVMADMTTTRIPTATLFSFDGVCVRLHRLLCVSSCTSKALHGDWRGFFIPLWCTLAPLTSSLSAQSSSFLGLKTTAGERDPLPRHVRAVSLLAVLLSISRMAHTMPSSYTGESVRGAICRLYGQRSDVPLTVMHATVPAITANLVQQRADVFDTIVDCIHDQLYPKKSVVGEQSNTCSSTITNHWLLSVPEVLRFDEAAVVNYLGMMVAIDFCHWAEVPFNDGETITANVGEEVTGFGGFYAAVDALSRESALANSDTAESAAITELFTEPLSAAPKELGTVSRAAAAAPTLLRGSAAMMYLLRRAVEVHHLPWFCPEFLQRFRGDTAAAMSALRVCFIGCEKDGVTPLWMPCTRERVELLLSLANTFIARGTSYYTLLRDCGGFLFAPDTETTPTALCGFVPALVRFHSRYSDFARVPEEGSECPGRNSGEAVSDVCIVPVLKLSQLTALAIEEALPALWRYHAVSSASSRPLISSVLPSAHASSWLADRAARIARSISELRTKKPESSFSGVFVDCAKLSICCDYQIPKALRAAGLLMYDDHLARIVDQHVLLLPGSAEEVSIRVAALIAAERLLQFLNTPLQQQLFLVRERGATVEEVAGAPAQLPGKRLLSVIHLDYALWYVGRYMLPSEARHHLCRTIMY</sequence>
<keyword evidence="7" id="KW-0732">Signal</keyword>
<gene>
    <name evidence="8" type="ORF">LtaPh_3616600</name>
</gene>
<evidence type="ECO:0000256" key="2">
    <source>
        <dbReference type="ARBA" id="ARBA00035119"/>
    </source>
</evidence>
<evidence type="ECO:0000256" key="7">
    <source>
        <dbReference type="SAM" id="SignalP"/>
    </source>
</evidence>